<evidence type="ECO:0000256" key="7">
    <source>
        <dbReference type="HAMAP-Rule" id="MF_00258"/>
    </source>
</evidence>
<evidence type="ECO:0000256" key="3">
    <source>
        <dbReference type="ARBA" id="ARBA00022960"/>
    </source>
</evidence>
<evidence type="ECO:0000256" key="5">
    <source>
        <dbReference type="ARBA" id="ARBA00023235"/>
    </source>
</evidence>
<dbReference type="STRING" id="29343.CCDG5_1954"/>
<feature type="binding site" evidence="7">
    <location>
        <begin position="42"/>
        <end position="43"/>
    </location>
    <ligand>
        <name>substrate</name>
    </ligand>
</feature>
<dbReference type="OrthoDB" id="9801055at2"/>
<dbReference type="GO" id="GO:0009252">
    <property type="term" value="P:peptidoglycan biosynthetic process"/>
    <property type="evidence" value="ECO:0007669"/>
    <property type="project" value="UniProtKB-UniRule"/>
</dbReference>
<sequence length="268" mass="28975">MDTRPIGVFDSGLGGLTAVKELERLIPNENIIYFGDTGRVPYGTRGINTIKKYAVSDMRFLLSFNVKAIIIACGTVSSIAIDEVRRITDLPVIGVVEPTAKTAVEVSKTGKIGVIATSATISSGSFQKAISKLNPDAEVIARACPLFVPLVENGYFGRDCKLAQLAAHDYIDEFKGRIDTLILGCTHYPLLRGVIEDILPGVILVDSGFETAKTAVSLLSEQDLLNTSGKGSVHYYVSDQTSDFERLAGIFLEHPVNGMVDTVDIEKY</sequence>
<dbReference type="GO" id="GO:0071555">
    <property type="term" value="P:cell wall organization"/>
    <property type="evidence" value="ECO:0007669"/>
    <property type="project" value="UniProtKB-KW"/>
</dbReference>
<dbReference type="Gene3D" id="3.40.50.1860">
    <property type="match status" value="2"/>
</dbReference>
<gene>
    <name evidence="7 8" type="primary">murI</name>
    <name evidence="8" type="ORF">CCDG5_1954</name>
</gene>
<evidence type="ECO:0000313" key="9">
    <source>
        <dbReference type="Proteomes" id="UP000032431"/>
    </source>
</evidence>
<keyword evidence="6 7" id="KW-0961">Cell wall biogenesis/degradation</keyword>
<comment type="pathway">
    <text evidence="7">Cell wall biogenesis; peptidoglycan biosynthesis.</text>
</comment>
<accession>A0A078KMQ8</accession>
<evidence type="ECO:0000256" key="4">
    <source>
        <dbReference type="ARBA" id="ARBA00022984"/>
    </source>
</evidence>
<dbReference type="SUPFAM" id="SSF53681">
    <property type="entry name" value="Aspartate/glutamate racemase"/>
    <property type="match status" value="2"/>
</dbReference>
<dbReference type="Proteomes" id="UP000032431">
    <property type="component" value="Chromosome I"/>
</dbReference>
<keyword evidence="4 7" id="KW-0573">Peptidoglycan synthesis</keyword>
<dbReference type="NCBIfam" id="TIGR00067">
    <property type="entry name" value="glut_race"/>
    <property type="match status" value="1"/>
</dbReference>
<evidence type="ECO:0000313" key="8">
    <source>
        <dbReference type="EMBL" id="CDZ25046.1"/>
    </source>
</evidence>
<dbReference type="PANTHER" id="PTHR21198">
    <property type="entry name" value="GLUTAMATE RACEMASE"/>
    <property type="match status" value="1"/>
</dbReference>
<proteinExistence type="inferred from homology"/>
<feature type="binding site" evidence="7">
    <location>
        <begin position="186"/>
        <end position="187"/>
    </location>
    <ligand>
        <name>substrate</name>
    </ligand>
</feature>
<dbReference type="HOGENOM" id="CLU_052344_0_2_9"/>
<name>A0A078KMQ8_9FIRM</name>
<dbReference type="EC" id="5.1.1.3" evidence="2 7"/>
<dbReference type="Pfam" id="PF01177">
    <property type="entry name" value="Asp_Glu_race"/>
    <property type="match status" value="1"/>
</dbReference>
<dbReference type="UniPathway" id="UPA00219"/>
<dbReference type="FunFam" id="3.40.50.1860:FF:000001">
    <property type="entry name" value="Glutamate racemase"/>
    <property type="match status" value="1"/>
</dbReference>
<comment type="caution">
    <text evidence="7">Lacks conserved residue(s) required for the propagation of feature annotation.</text>
</comment>
<dbReference type="PROSITE" id="PS00924">
    <property type="entry name" value="ASP_GLU_RACEMASE_2"/>
    <property type="match status" value="1"/>
</dbReference>
<keyword evidence="9" id="KW-1185">Reference proteome</keyword>
<feature type="active site" description="Proton donor/acceptor" evidence="7">
    <location>
        <position position="73"/>
    </location>
</feature>
<dbReference type="PATRIC" id="fig|29343.3.peg.2051"/>
<feature type="binding site" evidence="7">
    <location>
        <begin position="10"/>
        <end position="11"/>
    </location>
    <ligand>
        <name>substrate</name>
    </ligand>
</feature>
<dbReference type="PANTHER" id="PTHR21198:SF2">
    <property type="entry name" value="GLUTAMATE RACEMASE"/>
    <property type="match status" value="1"/>
</dbReference>
<dbReference type="InterPro" id="IPR001920">
    <property type="entry name" value="Asp/Glu_race"/>
</dbReference>
<dbReference type="AlphaFoldDB" id="A0A078KMQ8"/>
<dbReference type="InterPro" id="IPR004391">
    <property type="entry name" value="Glu_race"/>
</dbReference>
<dbReference type="GO" id="GO:0008881">
    <property type="term" value="F:glutamate racemase activity"/>
    <property type="evidence" value="ECO:0007669"/>
    <property type="project" value="UniProtKB-UniRule"/>
</dbReference>
<comment type="similarity">
    <text evidence="7">Belongs to the aspartate/glutamate racemases family.</text>
</comment>
<comment type="catalytic activity">
    <reaction evidence="1 7">
        <text>L-glutamate = D-glutamate</text>
        <dbReference type="Rhea" id="RHEA:12813"/>
        <dbReference type="ChEBI" id="CHEBI:29985"/>
        <dbReference type="ChEBI" id="CHEBI:29986"/>
        <dbReference type="EC" id="5.1.1.3"/>
    </reaction>
</comment>
<dbReference type="EMBL" id="LM995447">
    <property type="protein sequence ID" value="CDZ25046.1"/>
    <property type="molecule type" value="Genomic_DNA"/>
</dbReference>
<protein>
    <recommendedName>
        <fullName evidence="2 7">Glutamate racemase</fullName>
        <ecNumber evidence="2 7">5.1.1.3</ecNumber>
    </recommendedName>
</protein>
<dbReference type="GO" id="GO:0008360">
    <property type="term" value="P:regulation of cell shape"/>
    <property type="evidence" value="ECO:0007669"/>
    <property type="project" value="UniProtKB-KW"/>
</dbReference>
<organism evidence="8 9">
    <name type="scientific">[Clostridium] cellulosi</name>
    <dbReference type="NCBI Taxonomy" id="29343"/>
    <lineage>
        <taxon>Bacteria</taxon>
        <taxon>Bacillati</taxon>
        <taxon>Bacillota</taxon>
        <taxon>Clostridia</taxon>
        <taxon>Eubacteriales</taxon>
        <taxon>Oscillospiraceae</taxon>
        <taxon>Oscillospiraceae incertae sedis</taxon>
    </lineage>
</organism>
<reference evidence="9" key="1">
    <citation type="submission" date="2014-07" db="EMBL/GenBank/DDBJ databases">
        <authorList>
            <person name="Wibberg D."/>
        </authorList>
    </citation>
    <scope>NUCLEOTIDE SEQUENCE [LARGE SCALE GENOMIC DNA]</scope>
    <source>
        <strain evidence="9">DG5</strain>
    </source>
</reference>
<dbReference type="InterPro" id="IPR015942">
    <property type="entry name" value="Asp/Glu/hydantoin_racemase"/>
</dbReference>
<feature type="active site" description="Proton donor/acceptor" evidence="7">
    <location>
        <position position="185"/>
    </location>
</feature>
<evidence type="ECO:0000256" key="1">
    <source>
        <dbReference type="ARBA" id="ARBA00001602"/>
    </source>
</evidence>
<keyword evidence="5 7" id="KW-0413">Isomerase</keyword>
<comment type="function">
    <text evidence="7">Provides the (R)-glutamate required for cell wall biosynthesis.</text>
</comment>
<dbReference type="InterPro" id="IPR033134">
    <property type="entry name" value="Asp/Glu_racemase_AS_2"/>
</dbReference>
<evidence type="ECO:0000256" key="2">
    <source>
        <dbReference type="ARBA" id="ARBA00013090"/>
    </source>
</evidence>
<evidence type="ECO:0000256" key="6">
    <source>
        <dbReference type="ARBA" id="ARBA00023316"/>
    </source>
</evidence>
<keyword evidence="3 7" id="KW-0133">Cell shape</keyword>
<dbReference type="KEGG" id="ccel:CCDG5_1954"/>
<dbReference type="HAMAP" id="MF_00258">
    <property type="entry name" value="Glu_racemase"/>
    <property type="match status" value="1"/>
</dbReference>